<dbReference type="GO" id="GO:0047465">
    <property type="term" value="F:N-acylglucosamine-6-phosphate 2-epimerase activity"/>
    <property type="evidence" value="ECO:0007669"/>
    <property type="project" value="UniProtKB-EC"/>
</dbReference>
<dbReference type="CDD" id="cd04729">
    <property type="entry name" value="NanE"/>
    <property type="match status" value="1"/>
</dbReference>
<comment type="caution">
    <text evidence="8">The sequence shown here is derived from an EMBL/GenBank/DDBJ whole genome shotgun (WGS) entry which is preliminary data.</text>
</comment>
<dbReference type="GO" id="GO:0005975">
    <property type="term" value="P:carbohydrate metabolic process"/>
    <property type="evidence" value="ECO:0007669"/>
    <property type="project" value="UniProtKB-UniRule"/>
</dbReference>
<dbReference type="Pfam" id="PF04131">
    <property type="entry name" value="NanE"/>
    <property type="match status" value="1"/>
</dbReference>
<keyword evidence="5 7" id="KW-0413">Isomerase</keyword>
<dbReference type="GO" id="GO:0019262">
    <property type="term" value="P:N-acetylneuraminate catabolic process"/>
    <property type="evidence" value="ECO:0007669"/>
    <property type="project" value="UniProtKB-UniRule"/>
</dbReference>
<dbReference type="InterPro" id="IPR011060">
    <property type="entry name" value="RibuloseP-bd_barrel"/>
</dbReference>
<dbReference type="GO" id="GO:0006053">
    <property type="term" value="P:N-acetylmannosamine catabolic process"/>
    <property type="evidence" value="ECO:0007669"/>
    <property type="project" value="TreeGrafter"/>
</dbReference>
<proteinExistence type="inferred from homology"/>
<dbReference type="Proteomes" id="UP000309676">
    <property type="component" value="Unassembled WGS sequence"/>
</dbReference>
<organism evidence="8 9">
    <name type="scientific">Paenibacillus antri</name>
    <dbReference type="NCBI Taxonomy" id="2582848"/>
    <lineage>
        <taxon>Bacteria</taxon>
        <taxon>Bacillati</taxon>
        <taxon>Bacillota</taxon>
        <taxon>Bacilli</taxon>
        <taxon>Bacillales</taxon>
        <taxon>Paenibacillaceae</taxon>
        <taxon>Paenibacillus</taxon>
    </lineage>
</organism>
<reference evidence="8 9" key="1">
    <citation type="submission" date="2019-05" db="EMBL/GenBank/DDBJ databases">
        <authorList>
            <person name="Narsing Rao M.P."/>
            <person name="Li W.J."/>
        </authorList>
    </citation>
    <scope>NUCLEOTIDE SEQUENCE [LARGE SCALE GENOMIC DNA]</scope>
    <source>
        <strain evidence="8 9">SYSU_K30003</strain>
    </source>
</reference>
<name>A0A5R9G782_9BACL</name>
<evidence type="ECO:0000256" key="5">
    <source>
        <dbReference type="ARBA" id="ARBA00023235"/>
    </source>
</evidence>
<dbReference type="InterPro" id="IPR007260">
    <property type="entry name" value="NanE"/>
</dbReference>
<dbReference type="PANTHER" id="PTHR36204">
    <property type="entry name" value="N-ACETYLMANNOSAMINE-6-PHOSPHATE 2-EPIMERASE-RELATED"/>
    <property type="match status" value="1"/>
</dbReference>
<comment type="catalytic activity">
    <reaction evidence="1 7">
        <text>an N-acyl-D-glucosamine 6-phosphate = an N-acyl-D-mannosamine 6-phosphate</text>
        <dbReference type="Rhea" id="RHEA:23932"/>
        <dbReference type="ChEBI" id="CHEBI:57599"/>
        <dbReference type="ChEBI" id="CHEBI:57666"/>
        <dbReference type="EC" id="5.1.3.9"/>
    </reaction>
</comment>
<dbReference type="UniPathway" id="UPA00629">
    <property type="reaction ID" value="UER00682"/>
</dbReference>
<dbReference type="InterPro" id="IPR013785">
    <property type="entry name" value="Aldolase_TIM"/>
</dbReference>
<dbReference type="AlphaFoldDB" id="A0A5R9G782"/>
<sequence length="228" mass="24463">MNTEIMERLKNGCVVSCQALEDEPLFGAHHMAAMARAAEAGGAVGIRANTPVDVRAIKEACTLPVIGLYKKEYPGSDVYITPTIQEVREIAAAGAEIVAIDATERPRPDGATLAELVERIRAELPELGILADVSTYEEGVRAMELGVEFVSSTMSGYTPYSPKLEGPDVELVARLAALERTPVLAEGRIWTVEDCRACFQAGAYAVVIGTAITRPQEITKRFVAAARS</sequence>
<dbReference type="HAMAP" id="MF_01235">
    <property type="entry name" value="ManNAc6P_epimer"/>
    <property type="match status" value="1"/>
</dbReference>
<evidence type="ECO:0000256" key="3">
    <source>
        <dbReference type="ARBA" id="ARBA00005081"/>
    </source>
</evidence>
<keyword evidence="6 7" id="KW-0119">Carbohydrate metabolism</keyword>
<gene>
    <name evidence="7" type="primary">nanE</name>
    <name evidence="8" type="ORF">FE782_13780</name>
</gene>
<dbReference type="Gene3D" id="3.20.20.70">
    <property type="entry name" value="Aldolase class I"/>
    <property type="match status" value="1"/>
</dbReference>
<evidence type="ECO:0000256" key="2">
    <source>
        <dbReference type="ARBA" id="ARBA00002147"/>
    </source>
</evidence>
<evidence type="ECO:0000313" key="8">
    <source>
        <dbReference type="EMBL" id="TLS51571.1"/>
    </source>
</evidence>
<dbReference type="NCBIfam" id="NF002231">
    <property type="entry name" value="PRK01130.1"/>
    <property type="match status" value="1"/>
</dbReference>
<dbReference type="EMBL" id="VCIW01000008">
    <property type="protein sequence ID" value="TLS51571.1"/>
    <property type="molecule type" value="Genomic_DNA"/>
</dbReference>
<evidence type="ECO:0000313" key="9">
    <source>
        <dbReference type="Proteomes" id="UP000309676"/>
    </source>
</evidence>
<evidence type="ECO:0000256" key="4">
    <source>
        <dbReference type="ARBA" id="ARBA00007439"/>
    </source>
</evidence>
<dbReference type="SUPFAM" id="SSF51366">
    <property type="entry name" value="Ribulose-phoshate binding barrel"/>
    <property type="match status" value="1"/>
</dbReference>
<dbReference type="OrthoDB" id="9781704at2"/>
<dbReference type="GO" id="GO:0005829">
    <property type="term" value="C:cytosol"/>
    <property type="evidence" value="ECO:0007669"/>
    <property type="project" value="TreeGrafter"/>
</dbReference>
<accession>A0A5R9G782</accession>
<protein>
    <recommendedName>
        <fullName evidence="7">Putative N-acetylmannosamine-6-phosphate 2-epimerase</fullName>
        <ecNumber evidence="7">5.1.3.9</ecNumber>
    </recommendedName>
    <alternativeName>
        <fullName evidence="7">ManNAc-6-P epimerase</fullName>
    </alternativeName>
</protein>
<evidence type="ECO:0000256" key="6">
    <source>
        <dbReference type="ARBA" id="ARBA00023277"/>
    </source>
</evidence>
<evidence type="ECO:0000256" key="1">
    <source>
        <dbReference type="ARBA" id="ARBA00000056"/>
    </source>
</evidence>
<dbReference type="RefSeq" id="WP_138194740.1">
    <property type="nucleotide sequence ID" value="NZ_VCIW01000008.1"/>
</dbReference>
<dbReference type="PANTHER" id="PTHR36204:SF1">
    <property type="entry name" value="N-ACETYLMANNOSAMINE-6-PHOSPHATE 2-EPIMERASE-RELATED"/>
    <property type="match status" value="1"/>
</dbReference>
<evidence type="ECO:0000256" key="7">
    <source>
        <dbReference type="HAMAP-Rule" id="MF_01235"/>
    </source>
</evidence>
<comment type="function">
    <text evidence="2 7">Converts N-acetylmannosamine-6-phosphate (ManNAc-6-P) to N-acetylglucosamine-6-phosphate (GlcNAc-6-P).</text>
</comment>
<comment type="similarity">
    <text evidence="4 7">Belongs to the NanE family.</text>
</comment>
<comment type="pathway">
    <text evidence="3 7">Amino-sugar metabolism; N-acetylneuraminate degradation; D-fructose 6-phosphate from N-acetylneuraminate: step 3/5.</text>
</comment>
<dbReference type="EC" id="5.1.3.9" evidence="7"/>
<keyword evidence="9" id="KW-1185">Reference proteome</keyword>